<gene>
    <name evidence="1" type="ORF">SAMN05444817_104161</name>
</gene>
<dbReference type="RefSeq" id="WP_076599049.1">
    <property type="nucleotide sequence ID" value="NZ_CP046976.1"/>
</dbReference>
<organism evidence="1 2">
    <name type="scientific">Corynebacterium appendicis CIP 107643</name>
    <dbReference type="NCBI Taxonomy" id="1161099"/>
    <lineage>
        <taxon>Bacteria</taxon>
        <taxon>Bacillati</taxon>
        <taxon>Actinomycetota</taxon>
        <taxon>Actinomycetes</taxon>
        <taxon>Mycobacteriales</taxon>
        <taxon>Corynebacteriaceae</taxon>
        <taxon>Corynebacterium</taxon>
    </lineage>
</organism>
<sequence>MNYSTNFVQAPTADLPTLPDWTDPDFTDLSTPSLTSTALAAVHTALADGVDDRSERVRDHVADLAAFSAAVRGVDADHARAFRGK</sequence>
<protein>
    <submittedName>
        <fullName evidence="1">Uncharacterized protein</fullName>
    </submittedName>
</protein>
<evidence type="ECO:0000313" key="1">
    <source>
        <dbReference type="EMBL" id="SIS45514.1"/>
    </source>
</evidence>
<proteinExistence type="predicted"/>
<reference evidence="2" key="1">
    <citation type="submission" date="2017-01" db="EMBL/GenBank/DDBJ databases">
        <authorList>
            <person name="Varghese N."/>
            <person name="Submissions S."/>
        </authorList>
    </citation>
    <scope>NUCLEOTIDE SEQUENCE [LARGE SCALE GENOMIC DNA]</scope>
    <source>
        <strain evidence="2">DSM 44531</strain>
    </source>
</reference>
<dbReference type="STRING" id="1161099.SAMN05444817_104161"/>
<dbReference type="EMBL" id="FTOF01000004">
    <property type="protein sequence ID" value="SIS45514.1"/>
    <property type="molecule type" value="Genomic_DNA"/>
</dbReference>
<keyword evidence="2" id="KW-1185">Reference proteome</keyword>
<evidence type="ECO:0000313" key="2">
    <source>
        <dbReference type="Proteomes" id="UP000186292"/>
    </source>
</evidence>
<dbReference type="Proteomes" id="UP000186292">
    <property type="component" value="Unassembled WGS sequence"/>
</dbReference>
<name>A0A1N7J888_9CORY</name>
<accession>A0A1N7J888</accession>
<dbReference type="AlphaFoldDB" id="A0A1N7J888"/>